<evidence type="ECO:0000256" key="4">
    <source>
        <dbReference type="RuleBase" id="RU000628"/>
    </source>
</evidence>
<dbReference type="InterPro" id="IPR000528">
    <property type="entry name" value="Plant_nsLTP"/>
</dbReference>
<dbReference type="GO" id="GO:0006869">
    <property type="term" value="P:lipid transport"/>
    <property type="evidence" value="ECO:0007669"/>
    <property type="project" value="InterPro"/>
</dbReference>
<accession>A0AAF1AQJ9</accession>
<reference evidence="7" key="2">
    <citation type="submission" date="2022-03" db="EMBL/GenBank/DDBJ databases">
        <title>Draft title - Genomic analysis of global carrot germplasm unveils the trajectory of domestication and the origin of high carotenoid orange carrot.</title>
        <authorList>
            <person name="Iorizzo M."/>
            <person name="Ellison S."/>
            <person name="Senalik D."/>
            <person name="Macko-Podgorni A."/>
            <person name="Grzebelus D."/>
            <person name="Bostan H."/>
            <person name="Rolling W."/>
            <person name="Curaba J."/>
            <person name="Simon P."/>
        </authorList>
    </citation>
    <scope>NUCLEOTIDE SEQUENCE</scope>
    <source>
        <tissue evidence="7">Leaf</tissue>
    </source>
</reference>
<comment type="similarity">
    <text evidence="1 4">Belongs to the plant LTP family.</text>
</comment>
<evidence type="ECO:0000256" key="5">
    <source>
        <dbReference type="SAM" id="SignalP"/>
    </source>
</evidence>
<evidence type="ECO:0000256" key="3">
    <source>
        <dbReference type="ARBA" id="ARBA00023121"/>
    </source>
</evidence>
<dbReference type="PANTHER" id="PTHR33076">
    <property type="entry name" value="NON-SPECIFIC LIPID-TRANSFER PROTEIN 2-RELATED"/>
    <property type="match status" value="1"/>
</dbReference>
<reference evidence="7" key="1">
    <citation type="journal article" date="2016" name="Nat. Genet.">
        <title>A high-quality carrot genome assembly provides new insights into carotenoid accumulation and asterid genome evolution.</title>
        <authorList>
            <person name="Iorizzo M."/>
            <person name="Ellison S."/>
            <person name="Senalik D."/>
            <person name="Zeng P."/>
            <person name="Satapoomin P."/>
            <person name="Huang J."/>
            <person name="Bowman M."/>
            <person name="Iovene M."/>
            <person name="Sanseverino W."/>
            <person name="Cavagnaro P."/>
            <person name="Yildiz M."/>
            <person name="Macko-Podgorni A."/>
            <person name="Moranska E."/>
            <person name="Grzebelus E."/>
            <person name="Grzebelus D."/>
            <person name="Ashrafi H."/>
            <person name="Zheng Z."/>
            <person name="Cheng S."/>
            <person name="Spooner D."/>
            <person name="Van Deynze A."/>
            <person name="Simon P."/>
        </authorList>
    </citation>
    <scope>NUCLEOTIDE SEQUENCE</scope>
    <source>
        <tissue evidence="7">Leaf</tissue>
    </source>
</reference>
<gene>
    <name evidence="7" type="ORF">DCAR_0311068</name>
</gene>
<dbReference type="SUPFAM" id="SSF47699">
    <property type="entry name" value="Bifunctional inhibitor/lipid-transfer protein/seed storage 2S albumin"/>
    <property type="match status" value="1"/>
</dbReference>
<evidence type="ECO:0000313" key="8">
    <source>
        <dbReference type="Proteomes" id="UP000077755"/>
    </source>
</evidence>
<dbReference type="GO" id="GO:0008289">
    <property type="term" value="F:lipid binding"/>
    <property type="evidence" value="ECO:0007669"/>
    <property type="project" value="UniProtKB-KW"/>
</dbReference>
<keyword evidence="8" id="KW-1185">Reference proteome</keyword>
<dbReference type="Pfam" id="PF00234">
    <property type="entry name" value="Tryp_alpha_amyl"/>
    <property type="match status" value="1"/>
</dbReference>
<dbReference type="KEGG" id="dcr:108213957"/>
<dbReference type="InterPro" id="IPR036312">
    <property type="entry name" value="Bifun_inhib/LTP/seed_sf"/>
</dbReference>
<feature type="signal peptide" evidence="5">
    <location>
        <begin position="1"/>
        <end position="27"/>
    </location>
</feature>
<evidence type="ECO:0000313" key="7">
    <source>
        <dbReference type="EMBL" id="WOG91814.1"/>
    </source>
</evidence>
<keyword evidence="2 4" id="KW-0813">Transport</keyword>
<organism evidence="7 8">
    <name type="scientific">Daucus carota subsp. sativus</name>
    <name type="common">Carrot</name>
    <dbReference type="NCBI Taxonomy" id="79200"/>
    <lineage>
        <taxon>Eukaryota</taxon>
        <taxon>Viridiplantae</taxon>
        <taxon>Streptophyta</taxon>
        <taxon>Embryophyta</taxon>
        <taxon>Tracheophyta</taxon>
        <taxon>Spermatophyta</taxon>
        <taxon>Magnoliopsida</taxon>
        <taxon>eudicotyledons</taxon>
        <taxon>Gunneridae</taxon>
        <taxon>Pentapetalae</taxon>
        <taxon>asterids</taxon>
        <taxon>campanulids</taxon>
        <taxon>Apiales</taxon>
        <taxon>Apiaceae</taxon>
        <taxon>Apioideae</taxon>
        <taxon>Scandiceae</taxon>
        <taxon>Daucinae</taxon>
        <taxon>Daucus</taxon>
        <taxon>Daucus sect. Daucus</taxon>
    </lineage>
</organism>
<keyword evidence="3 4" id="KW-0446">Lipid-binding</keyword>
<proteinExistence type="inferred from homology"/>
<dbReference type="PRINTS" id="PR00382">
    <property type="entry name" value="LIPIDTRNSFER"/>
</dbReference>
<evidence type="ECO:0000256" key="2">
    <source>
        <dbReference type="ARBA" id="ARBA00022448"/>
    </source>
</evidence>
<evidence type="ECO:0000256" key="1">
    <source>
        <dbReference type="ARBA" id="ARBA00009748"/>
    </source>
</evidence>
<dbReference type="Gene3D" id="1.10.110.10">
    <property type="entry name" value="Plant lipid-transfer and hydrophobic proteins"/>
    <property type="match status" value="1"/>
</dbReference>
<protein>
    <recommendedName>
        <fullName evidence="4">Non-specific lipid-transfer protein</fullName>
    </recommendedName>
</protein>
<dbReference type="EMBL" id="CP093345">
    <property type="protein sequence ID" value="WOG91814.1"/>
    <property type="molecule type" value="Genomic_DNA"/>
</dbReference>
<sequence>MATYLRIACSMVVLALVVNLMAEQGEALSCADLGPSVTQCAPFATGAMSQPTNECCSAVKQVYSMAQTPQDRKTLCQCLKQSSSAVPGVQLSSVAAIPKICGLGINIPTNPNYNCDT</sequence>
<dbReference type="InterPro" id="IPR016140">
    <property type="entry name" value="Bifunc_inhib/LTP/seed_store"/>
</dbReference>
<evidence type="ECO:0000259" key="6">
    <source>
        <dbReference type="SMART" id="SM00499"/>
    </source>
</evidence>
<name>A0AAF1AQJ9_DAUCS</name>
<feature type="domain" description="Bifunctional inhibitor/plant lipid transfer protein/seed storage helical" evidence="6">
    <location>
        <begin position="9"/>
        <end position="115"/>
    </location>
</feature>
<comment type="function">
    <text evidence="4">Plant non-specific lipid-transfer proteins transfer phospholipids as well as galactolipids across membranes. May play a role in wax or cutin deposition in the cell walls of expanding epidermal cells and certain secretory tissues.</text>
</comment>
<dbReference type="SMART" id="SM00499">
    <property type="entry name" value="AAI"/>
    <property type="match status" value="1"/>
</dbReference>
<keyword evidence="5" id="KW-0732">Signal</keyword>
<dbReference type="Proteomes" id="UP000077755">
    <property type="component" value="Chromosome 3"/>
</dbReference>
<dbReference type="CDD" id="cd01960">
    <property type="entry name" value="nsLTP1"/>
    <property type="match status" value="1"/>
</dbReference>
<feature type="chain" id="PRO_5042152162" description="Non-specific lipid-transfer protein" evidence="5">
    <location>
        <begin position="28"/>
        <end position="117"/>
    </location>
</feature>
<dbReference type="AlphaFoldDB" id="A0AAF1AQJ9"/>